<name>A0A8S1ZV73_ARAAE</name>
<protein>
    <submittedName>
        <fullName evidence="2">Uncharacterized protein</fullName>
    </submittedName>
</protein>
<dbReference type="AlphaFoldDB" id="A0A8S1ZV73"/>
<keyword evidence="3" id="KW-1185">Reference proteome</keyword>
<sequence>MRVRERDIIRPRFSPSSFTTISHDHALLEPSISYFSRSTGDSVSENGDPTLNHKPNSV</sequence>
<proteinExistence type="predicted"/>
<reference evidence="2" key="1">
    <citation type="submission" date="2021-01" db="EMBL/GenBank/DDBJ databases">
        <authorList>
            <person name="Bezrukov I."/>
        </authorList>
    </citation>
    <scope>NUCLEOTIDE SEQUENCE</scope>
</reference>
<dbReference type="Proteomes" id="UP000682877">
    <property type="component" value="Chromosome 2"/>
</dbReference>
<feature type="region of interest" description="Disordered" evidence="1">
    <location>
        <begin position="36"/>
        <end position="58"/>
    </location>
</feature>
<dbReference type="EMBL" id="LR999452">
    <property type="protein sequence ID" value="CAE5964484.1"/>
    <property type="molecule type" value="Genomic_DNA"/>
</dbReference>
<gene>
    <name evidence="2" type="ORF">AARE701A_LOCUS5693</name>
</gene>
<accession>A0A8S1ZV73</accession>
<evidence type="ECO:0000313" key="3">
    <source>
        <dbReference type="Proteomes" id="UP000682877"/>
    </source>
</evidence>
<evidence type="ECO:0000313" key="2">
    <source>
        <dbReference type="EMBL" id="CAE5964484.1"/>
    </source>
</evidence>
<organism evidence="2 3">
    <name type="scientific">Arabidopsis arenosa</name>
    <name type="common">Sand rock-cress</name>
    <name type="synonym">Cardaminopsis arenosa</name>
    <dbReference type="NCBI Taxonomy" id="38785"/>
    <lineage>
        <taxon>Eukaryota</taxon>
        <taxon>Viridiplantae</taxon>
        <taxon>Streptophyta</taxon>
        <taxon>Embryophyta</taxon>
        <taxon>Tracheophyta</taxon>
        <taxon>Spermatophyta</taxon>
        <taxon>Magnoliopsida</taxon>
        <taxon>eudicotyledons</taxon>
        <taxon>Gunneridae</taxon>
        <taxon>Pentapetalae</taxon>
        <taxon>rosids</taxon>
        <taxon>malvids</taxon>
        <taxon>Brassicales</taxon>
        <taxon>Brassicaceae</taxon>
        <taxon>Camelineae</taxon>
        <taxon>Arabidopsis</taxon>
    </lineage>
</organism>
<evidence type="ECO:0000256" key="1">
    <source>
        <dbReference type="SAM" id="MobiDB-lite"/>
    </source>
</evidence>